<organism evidence="1 2">
    <name type="scientific">Nicotiana attenuata</name>
    <name type="common">Coyote tobacco</name>
    <dbReference type="NCBI Taxonomy" id="49451"/>
    <lineage>
        <taxon>Eukaryota</taxon>
        <taxon>Viridiplantae</taxon>
        <taxon>Streptophyta</taxon>
        <taxon>Embryophyta</taxon>
        <taxon>Tracheophyta</taxon>
        <taxon>Spermatophyta</taxon>
        <taxon>Magnoliopsida</taxon>
        <taxon>eudicotyledons</taxon>
        <taxon>Gunneridae</taxon>
        <taxon>Pentapetalae</taxon>
        <taxon>asterids</taxon>
        <taxon>lamiids</taxon>
        <taxon>Solanales</taxon>
        <taxon>Solanaceae</taxon>
        <taxon>Nicotianoideae</taxon>
        <taxon>Nicotianeae</taxon>
        <taxon>Nicotiana</taxon>
    </lineage>
</organism>
<keyword evidence="2" id="KW-1185">Reference proteome</keyword>
<accession>A0A1J6J7H2</accession>
<evidence type="ECO:0000313" key="1">
    <source>
        <dbReference type="EMBL" id="OIT06811.1"/>
    </source>
</evidence>
<dbReference type="OMA" id="ICMGHIL"/>
<dbReference type="PANTHER" id="PTHR47592:SF31">
    <property type="entry name" value="ZINC FINGER, CCHC-TYPE-RELATED"/>
    <property type="match status" value="1"/>
</dbReference>
<dbReference type="AlphaFoldDB" id="A0A1J6J7H2"/>
<feature type="non-terminal residue" evidence="1">
    <location>
        <position position="1"/>
    </location>
</feature>
<comment type="caution">
    <text evidence="1">The sequence shown here is derived from an EMBL/GenBank/DDBJ whole genome shotgun (WGS) entry which is preliminary data.</text>
</comment>
<dbReference type="Proteomes" id="UP000187609">
    <property type="component" value="Unassembled WGS sequence"/>
</dbReference>
<name>A0A1J6J7H2_NICAT</name>
<dbReference type="Pfam" id="PF14223">
    <property type="entry name" value="Retrotran_gag_2"/>
    <property type="match status" value="1"/>
</dbReference>
<feature type="non-terminal residue" evidence="1">
    <location>
        <position position="177"/>
    </location>
</feature>
<dbReference type="Gramene" id="OIT06811">
    <property type="protein sequence ID" value="OIT06811"/>
    <property type="gene ID" value="A4A49_61530"/>
</dbReference>
<evidence type="ECO:0008006" key="3">
    <source>
        <dbReference type="Google" id="ProtNLM"/>
    </source>
</evidence>
<dbReference type="PANTHER" id="PTHR47592">
    <property type="entry name" value="PBF68 PROTEIN"/>
    <property type="match status" value="1"/>
</dbReference>
<reference evidence="1" key="1">
    <citation type="submission" date="2016-11" db="EMBL/GenBank/DDBJ databases">
        <title>The genome of Nicotiana attenuata.</title>
        <authorList>
            <person name="Xu S."/>
            <person name="Brockmoeller T."/>
            <person name="Gaquerel E."/>
            <person name="Navarro A."/>
            <person name="Kuhl H."/>
            <person name="Gase K."/>
            <person name="Ling Z."/>
            <person name="Zhou W."/>
            <person name="Kreitzer C."/>
            <person name="Stanke M."/>
            <person name="Tang H."/>
            <person name="Lyons E."/>
            <person name="Pandey P."/>
            <person name="Pandey S.P."/>
            <person name="Timmermann B."/>
            <person name="Baldwin I.T."/>
        </authorList>
    </citation>
    <scope>NUCLEOTIDE SEQUENCE [LARGE SCALE GENOMIC DNA]</scope>
    <source>
        <strain evidence="1">UT</strain>
    </source>
</reference>
<sequence>RRRDKLKFMLTALKIFYVLDPNLSPIPSPKDDDSEELKAQRKKREEDEIMCRGHILNALSDRLYDLYTVEPSAKKIWNALEFKYKAEEEGTKYFFFVVKFTDDMPILAQVHELQVIVNQLRVAGIELPDSFQVGAIIEKLSPSWKGYRKKILHDSKEFSLEEIQRHLRIEEESRERD</sequence>
<dbReference type="EMBL" id="MJEQ01037184">
    <property type="protein sequence ID" value="OIT06811.1"/>
    <property type="molecule type" value="Genomic_DNA"/>
</dbReference>
<proteinExistence type="predicted"/>
<gene>
    <name evidence="1" type="ORF">A4A49_61530</name>
</gene>
<evidence type="ECO:0000313" key="2">
    <source>
        <dbReference type="Proteomes" id="UP000187609"/>
    </source>
</evidence>
<protein>
    <recommendedName>
        <fullName evidence="3">UBN2_2 domain-containing protein</fullName>
    </recommendedName>
</protein>